<dbReference type="EC" id="6.1.1.16" evidence="12"/>
<comment type="subcellular location">
    <subcellularLocation>
        <location evidence="1 12">Cytoplasm</location>
    </subcellularLocation>
</comment>
<dbReference type="HAMAP" id="MF_00041">
    <property type="entry name" value="Cys_tRNA_synth"/>
    <property type="match status" value="1"/>
</dbReference>
<sequence length="470" mass="54562">MKVFDTLTGEKQEFKPLEENTVKMYVCGPTVYDHAHIGHARSAVVFDVIRRWFEYKGYKVIYVRNYTDVDDKIIKRSKEEGIPWNEVAAKYITSYEEDMKALNVKEPTFKPKVTEHIREIIELIQGLIEKGYAYESGGDVYFRVKKFPEYGKLSKRKIEELLAGARIEPGENKEDPLDFALWKRSKEGEPGWESPWGIGRPGWHIECSAMAMKYLGETMDIHGGGLDLIFPHHENEIAQSESYTGKPFARFWIHNGFVMVNKEKMSKSLGNFFTIKEILEKFNPDVLRFFLLSTHYRSPIDFSFERLEDASRSLKRIQNFLESKNIVESLPESEETTSTPQVSKYRKAFEEAMDDDFNTAKALGILFELVKEANTLKDKAVKNRKISKAGKSFILDSLSLVKEALKTLGFKLEKEKSNQIEDELIKLLIEVRSEMRKRKLFDVADRIRDRLKELEITLEDLPTGTIYKRD</sequence>
<name>A0ABY1NTY8_9BACT</name>
<dbReference type="InterPro" id="IPR009080">
    <property type="entry name" value="tRNAsynth_Ia_anticodon-bd"/>
</dbReference>
<keyword evidence="11 12" id="KW-0030">Aminoacyl-tRNA synthetase</keyword>
<keyword evidence="15" id="KW-1185">Reference proteome</keyword>
<feature type="short sequence motif" description="'KMSKS' region" evidence="12">
    <location>
        <begin position="264"/>
        <end position="268"/>
    </location>
</feature>
<evidence type="ECO:0000256" key="7">
    <source>
        <dbReference type="ARBA" id="ARBA00022741"/>
    </source>
</evidence>
<evidence type="ECO:0000256" key="4">
    <source>
        <dbReference type="ARBA" id="ARBA00022490"/>
    </source>
</evidence>
<dbReference type="InterPro" id="IPR015803">
    <property type="entry name" value="Cys-tRNA-ligase"/>
</dbReference>
<dbReference type="NCBIfam" id="TIGR00435">
    <property type="entry name" value="cysS"/>
    <property type="match status" value="1"/>
</dbReference>
<dbReference type="Gene3D" id="1.20.120.1910">
    <property type="entry name" value="Cysteine-tRNA ligase, C-terminal anti-codon recognition domain"/>
    <property type="match status" value="1"/>
</dbReference>
<dbReference type="CDD" id="cd00672">
    <property type="entry name" value="CysRS_core"/>
    <property type="match status" value="1"/>
</dbReference>
<evidence type="ECO:0000313" key="14">
    <source>
        <dbReference type="EMBL" id="SMP15860.1"/>
    </source>
</evidence>
<evidence type="ECO:0000256" key="12">
    <source>
        <dbReference type="HAMAP-Rule" id="MF_00041"/>
    </source>
</evidence>
<dbReference type="PANTHER" id="PTHR10890:SF3">
    <property type="entry name" value="CYSTEINE--TRNA LIGASE, CYTOPLASMIC"/>
    <property type="match status" value="1"/>
</dbReference>
<keyword evidence="5 12" id="KW-0436">Ligase</keyword>
<keyword evidence="6 12" id="KW-0479">Metal-binding</keyword>
<proteinExistence type="inferred from homology"/>
<dbReference type="InterPro" id="IPR014729">
    <property type="entry name" value="Rossmann-like_a/b/a_fold"/>
</dbReference>
<evidence type="ECO:0000256" key="2">
    <source>
        <dbReference type="ARBA" id="ARBA00005594"/>
    </source>
</evidence>
<feature type="binding site" evidence="12">
    <location>
        <position position="27"/>
    </location>
    <ligand>
        <name>Zn(2+)</name>
        <dbReference type="ChEBI" id="CHEBI:29105"/>
    </ligand>
</feature>
<dbReference type="SUPFAM" id="SSF47323">
    <property type="entry name" value="Anticodon-binding domain of a subclass of class I aminoacyl-tRNA synthetases"/>
    <property type="match status" value="1"/>
</dbReference>
<feature type="binding site" evidence="12">
    <location>
        <position position="207"/>
    </location>
    <ligand>
        <name>Zn(2+)</name>
        <dbReference type="ChEBI" id="CHEBI:29105"/>
    </ligand>
</feature>
<evidence type="ECO:0000256" key="10">
    <source>
        <dbReference type="ARBA" id="ARBA00022917"/>
    </source>
</evidence>
<keyword evidence="9 12" id="KW-0067">ATP-binding</keyword>
<feature type="binding site" evidence="12">
    <location>
        <position position="232"/>
    </location>
    <ligand>
        <name>Zn(2+)</name>
        <dbReference type="ChEBI" id="CHEBI:29105"/>
    </ligand>
</feature>
<dbReference type="InterPro" id="IPR032678">
    <property type="entry name" value="tRNA-synt_1_cat_dom"/>
</dbReference>
<dbReference type="SUPFAM" id="SSF52374">
    <property type="entry name" value="Nucleotidylyl transferase"/>
    <property type="match status" value="1"/>
</dbReference>
<comment type="subunit">
    <text evidence="3 12">Monomer.</text>
</comment>
<evidence type="ECO:0000313" key="15">
    <source>
        <dbReference type="Proteomes" id="UP001157911"/>
    </source>
</evidence>
<feature type="domain" description="Cysteinyl-tRNA synthetase class Ia DALR" evidence="13">
    <location>
        <begin position="348"/>
        <end position="420"/>
    </location>
</feature>
<evidence type="ECO:0000256" key="5">
    <source>
        <dbReference type="ARBA" id="ARBA00022598"/>
    </source>
</evidence>
<keyword evidence="8 12" id="KW-0862">Zinc</keyword>
<evidence type="ECO:0000256" key="3">
    <source>
        <dbReference type="ARBA" id="ARBA00011245"/>
    </source>
</evidence>
<comment type="caution">
    <text evidence="14">The sequence shown here is derived from an EMBL/GenBank/DDBJ whole genome shotgun (WGS) entry which is preliminary data.</text>
</comment>
<dbReference type="Gene3D" id="3.40.50.620">
    <property type="entry name" value="HUPs"/>
    <property type="match status" value="1"/>
</dbReference>
<dbReference type="EMBL" id="FXUB01000004">
    <property type="protein sequence ID" value="SMP15860.1"/>
    <property type="molecule type" value="Genomic_DNA"/>
</dbReference>
<accession>A0ABY1NTY8</accession>
<evidence type="ECO:0000256" key="6">
    <source>
        <dbReference type="ARBA" id="ARBA00022723"/>
    </source>
</evidence>
<dbReference type="InterPro" id="IPR024909">
    <property type="entry name" value="Cys-tRNA/MSH_ligase"/>
</dbReference>
<reference evidence="14 15" key="1">
    <citation type="submission" date="2017-05" db="EMBL/GenBank/DDBJ databases">
        <authorList>
            <person name="Varghese N."/>
            <person name="Submissions S."/>
        </authorList>
    </citation>
    <scope>NUCLEOTIDE SEQUENCE [LARGE SCALE GENOMIC DNA]</scope>
    <source>
        <strain evidence="14 15">DSM 15522</strain>
    </source>
</reference>
<dbReference type="PANTHER" id="PTHR10890">
    <property type="entry name" value="CYSTEINYL-TRNA SYNTHETASE"/>
    <property type="match status" value="1"/>
</dbReference>
<feature type="binding site" evidence="12">
    <location>
        <position position="236"/>
    </location>
    <ligand>
        <name>Zn(2+)</name>
        <dbReference type="ChEBI" id="CHEBI:29105"/>
    </ligand>
</feature>
<evidence type="ECO:0000256" key="11">
    <source>
        <dbReference type="ARBA" id="ARBA00023146"/>
    </source>
</evidence>
<comment type="cofactor">
    <cofactor evidence="12">
        <name>Zn(2+)</name>
        <dbReference type="ChEBI" id="CHEBI:29105"/>
    </cofactor>
    <text evidence="12">Binds 1 zinc ion per subunit.</text>
</comment>
<protein>
    <recommendedName>
        <fullName evidence="12">Cysteine--tRNA ligase</fullName>
        <ecNumber evidence="12">6.1.1.16</ecNumber>
    </recommendedName>
    <alternativeName>
        <fullName evidence="12">Cysteinyl-tRNA synthetase</fullName>
        <shortName evidence="12">CysRS</shortName>
    </alternativeName>
</protein>
<evidence type="ECO:0000256" key="8">
    <source>
        <dbReference type="ARBA" id="ARBA00022833"/>
    </source>
</evidence>
<dbReference type="PRINTS" id="PR00983">
    <property type="entry name" value="TRNASYNTHCYS"/>
</dbReference>
<dbReference type="InterPro" id="IPR015273">
    <property type="entry name" value="Cys-tRNA-synt_Ia_DALR"/>
</dbReference>
<evidence type="ECO:0000256" key="1">
    <source>
        <dbReference type="ARBA" id="ARBA00004496"/>
    </source>
</evidence>
<keyword evidence="7 12" id="KW-0547">Nucleotide-binding</keyword>
<dbReference type="Proteomes" id="UP001157911">
    <property type="component" value="Unassembled WGS sequence"/>
</dbReference>
<comment type="catalytic activity">
    <reaction evidence="12">
        <text>tRNA(Cys) + L-cysteine + ATP = L-cysteinyl-tRNA(Cys) + AMP + diphosphate</text>
        <dbReference type="Rhea" id="RHEA:17773"/>
        <dbReference type="Rhea" id="RHEA-COMP:9661"/>
        <dbReference type="Rhea" id="RHEA-COMP:9679"/>
        <dbReference type="ChEBI" id="CHEBI:30616"/>
        <dbReference type="ChEBI" id="CHEBI:33019"/>
        <dbReference type="ChEBI" id="CHEBI:35235"/>
        <dbReference type="ChEBI" id="CHEBI:78442"/>
        <dbReference type="ChEBI" id="CHEBI:78517"/>
        <dbReference type="ChEBI" id="CHEBI:456215"/>
        <dbReference type="EC" id="6.1.1.16"/>
    </reaction>
</comment>
<gene>
    <name evidence="12" type="primary">cysS</name>
    <name evidence="14" type="ORF">SAMN06265339_1455</name>
</gene>
<keyword evidence="4 12" id="KW-0963">Cytoplasm</keyword>
<dbReference type="RefSeq" id="WP_283400901.1">
    <property type="nucleotide sequence ID" value="NZ_FXUB01000004.1"/>
</dbReference>
<keyword evidence="10 12" id="KW-0648">Protein biosynthesis</keyword>
<dbReference type="SMART" id="SM00840">
    <property type="entry name" value="DALR_2"/>
    <property type="match status" value="1"/>
</dbReference>
<evidence type="ECO:0000256" key="9">
    <source>
        <dbReference type="ARBA" id="ARBA00022840"/>
    </source>
</evidence>
<comment type="similarity">
    <text evidence="2 12">Belongs to the class-I aminoacyl-tRNA synthetase family.</text>
</comment>
<dbReference type="Pfam" id="PF01406">
    <property type="entry name" value="tRNA-synt_1e"/>
    <property type="match status" value="1"/>
</dbReference>
<dbReference type="Pfam" id="PF09190">
    <property type="entry name" value="DALR_2"/>
    <property type="match status" value="1"/>
</dbReference>
<feature type="binding site" evidence="12">
    <location>
        <position position="267"/>
    </location>
    <ligand>
        <name>ATP</name>
        <dbReference type="ChEBI" id="CHEBI:30616"/>
    </ligand>
</feature>
<evidence type="ECO:0000259" key="13">
    <source>
        <dbReference type="SMART" id="SM00840"/>
    </source>
</evidence>
<organism evidence="14 15">
    <name type="scientific">Desulfurobacterium pacificum</name>
    <dbReference type="NCBI Taxonomy" id="240166"/>
    <lineage>
        <taxon>Bacteria</taxon>
        <taxon>Pseudomonadati</taxon>
        <taxon>Aquificota</taxon>
        <taxon>Aquificia</taxon>
        <taxon>Desulfurobacteriales</taxon>
        <taxon>Desulfurobacteriaceae</taxon>
        <taxon>Desulfurobacterium</taxon>
    </lineage>
</organism>
<feature type="short sequence motif" description="'HIGH' region" evidence="12">
    <location>
        <begin position="29"/>
        <end position="39"/>
    </location>
</feature>